<reference evidence="1" key="1">
    <citation type="journal article" date="2019" name="Nat. Med.">
        <title>A library of human gut bacterial isolates paired with longitudinal multiomics data enables mechanistic microbiome research.</title>
        <authorList>
            <person name="Poyet M."/>
            <person name="Groussin M."/>
            <person name="Gibbons S.M."/>
            <person name="Avila-Pacheco J."/>
            <person name="Jiang X."/>
            <person name="Kearney S.M."/>
            <person name="Perrotta A.R."/>
            <person name="Berdy B."/>
            <person name="Zhao S."/>
            <person name="Lieberman T.D."/>
            <person name="Swanson P.K."/>
            <person name="Smith M."/>
            <person name="Roesemann S."/>
            <person name="Alexander J.E."/>
            <person name="Rich S.A."/>
            <person name="Livny J."/>
            <person name="Vlamakis H."/>
            <person name="Clish C."/>
            <person name="Bullock K."/>
            <person name="Deik A."/>
            <person name="Scott J."/>
            <person name="Pierce K.A."/>
            <person name="Xavier R.J."/>
            <person name="Alm E.J."/>
        </authorList>
    </citation>
    <scope>NUCLEOTIDE SEQUENCE</scope>
    <source>
        <strain evidence="1">BIOML-A18</strain>
    </source>
</reference>
<organism evidence="1">
    <name type="scientific">Ligilactobacillus ruminis</name>
    <dbReference type="NCBI Taxonomy" id="1623"/>
    <lineage>
        <taxon>Bacteria</taxon>
        <taxon>Bacillati</taxon>
        <taxon>Bacillota</taxon>
        <taxon>Bacilli</taxon>
        <taxon>Lactobacillales</taxon>
        <taxon>Lactobacillaceae</taxon>
        <taxon>Ligilactobacillus</taxon>
    </lineage>
</organism>
<dbReference type="InterPro" id="IPR000086">
    <property type="entry name" value="NUDIX_hydrolase_dom"/>
</dbReference>
<gene>
    <name evidence="1" type="ORF">GKC89_07485</name>
</gene>
<dbReference type="AlphaFoldDB" id="A0A6A8HGE6"/>
<name>A0A6A8HGE6_9LACO</name>
<accession>A0A6A8HGE6</accession>
<sequence length="755" mass="87621">MEKQVYLFELDSVRKTDEEIIAGQNALYDEVVLNGNIVVLTYNQLIDSRGFFSLLTEEGYQEGLIELFKQGRIRISQYGDVRSIAQYLINTIQPDKKFIYSALPVKCSQKHLLALIKRSLIYSDLSEMHSYMDGDESDENLKELFVEVENGVVKKSSLLEEMDEELALRKMRSILERLSGLVATILQLGTLDDIYVKPRLISEYDDLKMHDLIRCALKLEYEDALWNSAVSIIRSLDSYRDNCDNRSVYLRELKERCHDFTEAGGISAFQYAEAIINLCYNYACEISICNISKHYNVDELRSNDMPTFGDDFRKRLEQDWHGGINADERYLIDEEICCSEFNDIRHKIPDVVSAARYLWKVKNTESGDDICRYEYNLESERKSQRREMILKIFRELMFTFFYVCFACGLEDLANLVQDSFKVLDKIIPHCISFFLSILAVEIITGLISKKFIRHDIPSLSESLNNLMVLLKDGTDIIFREPTSYWNDSGDIESRECRNEASAIEYVVPREIKNYIRYRNDDRNRSLFVESDIYSLADVNNCSIRRRMVMDEELFGHRYGIVYDSPYNLMIVDPIKSGEELCPYERVVPAVGGGGVVVVTEHKGNFVLLRQFRHAPRKEQYCFPRGFSEPGMSGIDNGCRELEEELDDVVLKSKMKLLGSINSDSGLTSGTASVYLAELESYSRREDIYEGIEDILEIPVDEMDRYIEENSLDDGFTLGAYALYKAAKSQSRRRRFEYRRYRRSRLHRKQLRVPHA</sequence>
<dbReference type="InterPro" id="IPR015797">
    <property type="entry name" value="NUDIX_hydrolase-like_dom_sf"/>
</dbReference>
<dbReference type="Gene3D" id="3.90.79.10">
    <property type="entry name" value="Nucleoside Triphosphate Pyrophosphohydrolase"/>
    <property type="match status" value="1"/>
</dbReference>
<dbReference type="EMBL" id="WKOD01000021">
    <property type="protein sequence ID" value="MSA68923.1"/>
    <property type="molecule type" value="Genomic_DNA"/>
</dbReference>
<evidence type="ECO:0000313" key="1">
    <source>
        <dbReference type="EMBL" id="MSA68923.1"/>
    </source>
</evidence>
<comment type="caution">
    <text evidence="1">The sequence shown here is derived from an EMBL/GenBank/DDBJ whole genome shotgun (WGS) entry which is preliminary data.</text>
</comment>
<protein>
    <submittedName>
        <fullName evidence="1">Uncharacterized protein</fullName>
    </submittedName>
</protein>
<dbReference type="RefSeq" id="WP_154236828.1">
    <property type="nucleotide sequence ID" value="NZ_WKNS01000009.1"/>
</dbReference>
<dbReference type="PROSITE" id="PS51462">
    <property type="entry name" value="NUDIX"/>
    <property type="match status" value="1"/>
</dbReference>
<dbReference type="CDD" id="cd03424">
    <property type="entry name" value="NUDIX_ADPRase_Nudt5_UGPPase_Nudt14"/>
    <property type="match status" value="1"/>
</dbReference>
<proteinExistence type="predicted"/>
<dbReference type="SUPFAM" id="SSF55811">
    <property type="entry name" value="Nudix"/>
    <property type="match status" value="1"/>
</dbReference>